<proteinExistence type="predicted"/>
<keyword evidence="1" id="KW-0560">Oxidoreductase</keyword>
<keyword evidence="2" id="KW-1185">Reference proteome</keyword>
<dbReference type="PANTHER" id="PTHR40128">
    <property type="entry name" value="EXPRESSED PROTEIN"/>
    <property type="match status" value="1"/>
</dbReference>
<evidence type="ECO:0000313" key="1">
    <source>
        <dbReference type="EMBL" id="KAJ5092475.1"/>
    </source>
</evidence>
<dbReference type="PANTHER" id="PTHR40128:SF1">
    <property type="entry name" value="PHYTANOYL-COA HYDROXYLASE"/>
    <property type="match status" value="1"/>
</dbReference>
<protein>
    <submittedName>
        <fullName evidence="1">Phytanoyl-CoA dioxygenase</fullName>
    </submittedName>
</protein>
<dbReference type="GO" id="GO:0051213">
    <property type="term" value="F:dioxygenase activity"/>
    <property type="evidence" value="ECO:0007669"/>
    <property type="project" value="UniProtKB-KW"/>
</dbReference>
<dbReference type="RefSeq" id="XP_056510670.1">
    <property type="nucleotide sequence ID" value="XM_056657870.1"/>
</dbReference>
<keyword evidence="1" id="KW-0223">Dioxygenase</keyword>
<sequence>MYLSDSGSVGQAIEEDFTQRAQTLSAEERPWLVASYKAGDVVFHDPYIVHASSKNEDSRRIQVSTDLRFYEGSSADDRWMKLWTPGDRL</sequence>
<name>A0A9W9K4G5_9EURO</name>
<comment type="caution">
    <text evidence="1">The sequence shown here is derived from an EMBL/GenBank/DDBJ whole genome shotgun (WGS) entry which is preliminary data.</text>
</comment>
<dbReference type="AlphaFoldDB" id="A0A9W9K4G5"/>
<dbReference type="Proteomes" id="UP001141434">
    <property type="component" value="Unassembled WGS sequence"/>
</dbReference>
<dbReference type="EMBL" id="JAPMSZ010000009">
    <property type="protein sequence ID" value="KAJ5092475.1"/>
    <property type="molecule type" value="Genomic_DNA"/>
</dbReference>
<accession>A0A9W9K4G5</accession>
<reference evidence="1" key="1">
    <citation type="submission" date="2022-11" db="EMBL/GenBank/DDBJ databases">
        <authorList>
            <person name="Petersen C."/>
        </authorList>
    </citation>
    <scope>NUCLEOTIDE SEQUENCE</scope>
    <source>
        <strain evidence="1">IBT 34128</strain>
    </source>
</reference>
<dbReference type="OrthoDB" id="2328924at2759"/>
<dbReference type="Pfam" id="PF05721">
    <property type="entry name" value="PhyH"/>
    <property type="match status" value="1"/>
</dbReference>
<dbReference type="GeneID" id="81397039"/>
<dbReference type="SUPFAM" id="SSF51197">
    <property type="entry name" value="Clavaminate synthase-like"/>
    <property type="match status" value="1"/>
</dbReference>
<dbReference type="Gene3D" id="2.60.120.620">
    <property type="entry name" value="q2cbj1_9rhob like domain"/>
    <property type="match status" value="1"/>
</dbReference>
<evidence type="ECO:0000313" key="2">
    <source>
        <dbReference type="Proteomes" id="UP001141434"/>
    </source>
</evidence>
<reference evidence="1" key="2">
    <citation type="journal article" date="2023" name="IMA Fungus">
        <title>Comparative genomic study of the Penicillium genus elucidates a diverse pangenome and 15 lateral gene transfer events.</title>
        <authorList>
            <person name="Petersen C."/>
            <person name="Sorensen T."/>
            <person name="Nielsen M.R."/>
            <person name="Sondergaard T.E."/>
            <person name="Sorensen J.L."/>
            <person name="Fitzpatrick D.A."/>
            <person name="Frisvad J.C."/>
            <person name="Nielsen K.L."/>
        </authorList>
    </citation>
    <scope>NUCLEOTIDE SEQUENCE</scope>
    <source>
        <strain evidence="1">IBT 34128</strain>
    </source>
</reference>
<organism evidence="1 2">
    <name type="scientific">Penicillium alfredii</name>
    <dbReference type="NCBI Taxonomy" id="1506179"/>
    <lineage>
        <taxon>Eukaryota</taxon>
        <taxon>Fungi</taxon>
        <taxon>Dikarya</taxon>
        <taxon>Ascomycota</taxon>
        <taxon>Pezizomycotina</taxon>
        <taxon>Eurotiomycetes</taxon>
        <taxon>Eurotiomycetidae</taxon>
        <taxon>Eurotiales</taxon>
        <taxon>Aspergillaceae</taxon>
        <taxon>Penicillium</taxon>
    </lineage>
</organism>
<dbReference type="InterPro" id="IPR008775">
    <property type="entry name" value="Phytyl_CoA_dOase-like"/>
</dbReference>
<gene>
    <name evidence="1" type="ORF">NUU61_007345</name>
</gene>